<accession>A0AAD9KDN6</accession>
<dbReference type="SMART" id="SM00506">
    <property type="entry name" value="A1pp"/>
    <property type="match status" value="1"/>
</dbReference>
<feature type="compositionally biased region" description="Basic and acidic residues" evidence="1">
    <location>
        <begin position="346"/>
        <end position="382"/>
    </location>
</feature>
<name>A0AAD9KDN6_9ANNE</name>
<feature type="region of interest" description="Disordered" evidence="1">
    <location>
        <begin position="250"/>
        <end position="597"/>
    </location>
</feature>
<feature type="region of interest" description="Disordered" evidence="1">
    <location>
        <begin position="204"/>
        <end position="231"/>
    </location>
</feature>
<evidence type="ECO:0000256" key="1">
    <source>
        <dbReference type="SAM" id="MobiDB-lite"/>
    </source>
</evidence>
<dbReference type="GO" id="GO:0006974">
    <property type="term" value="P:DNA damage response"/>
    <property type="evidence" value="ECO:0007669"/>
    <property type="project" value="TreeGrafter"/>
</dbReference>
<feature type="compositionally biased region" description="Polar residues" evidence="1">
    <location>
        <begin position="495"/>
        <end position="510"/>
    </location>
</feature>
<dbReference type="Proteomes" id="UP001208570">
    <property type="component" value="Unassembled WGS sequence"/>
</dbReference>
<dbReference type="GO" id="GO:0140291">
    <property type="term" value="P:peptidyl-glutamate ADP-deribosylation"/>
    <property type="evidence" value="ECO:0007669"/>
    <property type="project" value="TreeGrafter"/>
</dbReference>
<feature type="compositionally biased region" description="Basic and acidic residues" evidence="1">
    <location>
        <begin position="567"/>
        <end position="597"/>
    </location>
</feature>
<feature type="compositionally biased region" description="Polar residues" evidence="1">
    <location>
        <begin position="464"/>
        <end position="481"/>
    </location>
</feature>
<organism evidence="3 4">
    <name type="scientific">Paralvinella palmiformis</name>
    <dbReference type="NCBI Taxonomy" id="53620"/>
    <lineage>
        <taxon>Eukaryota</taxon>
        <taxon>Metazoa</taxon>
        <taxon>Spiralia</taxon>
        <taxon>Lophotrochozoa</taxon>
        <taxon>Annelida</taxon>
        <taxon>Polychaeta</taxon>
        <taxon>Sedentaria</taxon>
        <taxon>Canalipalpata</taxon>
        <taxon>Terebellida</taxon>
        <taxon>Terebelliformia</taxon>
        <taxon>Alvinellidae</taxon>
        <taxon>Paralvinella</taxon>
    </lineage>
</organism>
<dbReference type="AlphaFoldDB" id="A0AAD9KDN6"/>
<dbReference type="InterPro" id="IPR043472">
    <property type="entry name" value="Macro_dom-like"/>
</dbReference>
<evidence type="ECO:0000313" key="3">
    <source>
        <dbReference type="EMBL" id="KAK2169377.1"/>
    </source>
</evidence>
<dbReference type="PANTHER" id="PTHR11106:SF27">
    <property type="entry name" value="MACRO DOMAIN-CONTAINING PROTEIN"/>
    <property type="match status" value="1"/>
</dbReference>
<feature type="compositionally biased region" description="Basic and acidic residues" evidence="1">
    <location>
        <begin position="482"/>
        <end position="494"/>
    </location>
</feature>
<dbReference type="GO" id="GO:0140293">
    <property type="term" value="F:ADP-ribosylglutamate hydrolase activity"/>
    <property type="evidence" value="ECO:0007669"/>
    <property type="project" value="TreeGrafter"/>
</dbReference>
<keyword evidence="4" id="KW-1185">Reference proteome</keyword>
<feature type="compositionally biased region" description="Basic and acidic residues" evidence="1">
    <location>
        <begin position="451"/>
        <end position="462"/>
    </location>
</feature>
<dbReference type="Gene3D" id="3.40.220.10">
    <property type="entry name" value="Leucine Aminopeptidase, subunit E, domain 1"/>
    <property type="match status" value="2"/>
</dbReference>
<dbReference type="GO" id="GO:0042278">
    <property type="term" value="P:purine nucleoside metabolic process"/>
    <property type="evidence" value="ECO:0007669"/>
    <property type="project" value="TreeGrafter"/>
</dbReference>
<evidence type="ECO:0000259" key="2">
    <source>
        <dbReference type="PROSITE" id="PS51154"/>
    </source>
</evidence>
<sequence length="597" mass="65559">MGIVSLLYNALSNTIAWILRFFWTKKTSQRRVQETDKDDKRDKSATKPVLVGWLSEKATGRLEDVCSINPELNKKVSIWRGDITMLEVDVIVNAANKRLLGGGGVDGAIHSAAGKMLREECATLKGCETGEAKVTGGYLLPAKSFPNEEAANIALSTVRKFLEENKDHVDRIIFCLFMSSDVEVYEVLMQKYFPVCPPDVTPATPSATDITEHKHETPPINSEGIINKEMSPEAVTVKQASKEEVDVQTLAKNGDHDDLREPSSPKNQEHSEISKADAKEPVAKNTKDKLEISKPSEECTKSDEIHPDLVATKPEPEEKAQVELQALGPKPVGENLKEPSPPQSQEHSENGQADARKPGADVVMQHEEKALETSQKSDDSTRLHQNLSELPTSVTETEPPNMKSEPNVELPKNAVTEKKESDPKVETPAMTVTEPQADFPPVQMNTTSDPDSIKSVEPKMEPEQGSSSSKVGTSDTVTIGKQRSDGDEEGKHVQEGSNQKSVEAELTSTKTELDQMAESGADKEIDTSMAEKEDENHSLMSDATDFEHISLSEASNKITETNSSEEQQIKLDKNENMSHDAMVEGNNEHDQKSASKI</sequence>
<feature type="compositionally biased region" description="Polar residues" evidence="1">
    <location>
        <begin position="552"/>
        <end position="566"/>
    </location>
</feature>
<evidence type="ECO:0000313" key="4">
    <source>
        <dbReference type="Proteomes" id="UP001208570"/>
    </source>
</evidence>
<gene>
    <name evidence="3" type="ORF">LSH36_10g02033</name>
</gene>
<dbReference type="PANTHER" id="PTHR11106">
    <property type="entry name" value="GANGLIOSIDE INDUCED DIFFERENTIATION ASSOCIATED PROTEIN 2-RELATED"/>
    <property type="match status" value="1"/>
</dbReference>
<reference evidence="3" key="1">
    <citation type="journal article" date="2023" name="Mol. Biol. Evol.">
        <title>Third-Generation Sequencing Reveals the Adaptive Role of the Epigenome in Three Deep-Sea Polychaetes.</title>
        <authorList>
            <person name="Perez M."/>
            <person name="Aroh O."/>
            <person name="Sun Y."/>
            <person name="Lan Y."/>
            <person name="Juniper S.K."/>
            <person name="Young C.R."/>
            <person name="Angers B."/>
            <person name="Qian P.Y."/>
        </authorList>
    </citation>
    <scope>NUCLEOTIDE SEQUENCE</scope>
    <source>
        <strain evidence="3">P08H-3</strain>
    </source>
</reference>
<dbReference type="GO" id="GO:0005654">
    <property type="term" value="C:nucleoplasm"/>
    <property type="evidence" value="ECO:0007669"/>
    <property type="project" value="TreeGrafter"/>
</dbReference>
<dbReference type="InterPro" id="IPR002589">
    <property type="entry name" value="Macro_dom"/>
</dbReference>
<feature type="compositionally biased region" description="Basic and acidic residues" evidence="1">
    <location>
        <begin position="520"/>
        <end position="537"/>
    </location>
</feature>
<protein>
    <recommendedName>
        <fullName evidence="2">Macro domain-containing protein</fullName>
    </recommendedName>
</protein>
<feature type="compositionally biased region" description="Polar residues" evidence="1">
    <location>
        <begin position="383"/>
        <end position="398"/>
    </location>
</feature>
<feature type="compositionally biased region" description="Basic and acidic residues" evidence="1">
    <location>
        <begin position="253"/>
        <end position="307"/>
    </location>
</feature>
<comment type="caution">
    <text evidence="3">The sequence shown here is derived from an EMBL/GenBank/DDBJ whole genome shotgun (WGS) entry which is preliminary data.</text>
</comment>
<feature type="domain" description="Macro" evidence="2">
    <location>
        <begin position="63"/>
        <end position="245"/>
    </location>
</feature>
<proteinExistence type="predicted"/>
<dbReference type="EMBL" id="JAODUP010000010">
    <property type="protein sequence ID" value="KAK2169377.1"/>
    <property type="molecule type" value="Genomic_DNA"/>
</dbReference>
<dbReference type="SUPFAM" id="SSF52949">
    <property type="entry name" value="Macro domain-like"/>
    <property type="match status" value="1"/>
</dbReference>
<feature type="compositionally biased region" description="Basic and acidic residues" evidence="1">
    <location>
        <begin position="415"/>
        <end position="425"/>
    </location>
</feature>
<dbReference type="Pfam" id="PF01661">
    <property type="entry name" value="Macro"/>
    <property type="match status" value="1"/>
</dbReference>
<dbReference type="PROSITE" id="PS51154">
    <property type="entry name" value="MACRO"/>
    <property type="match status" value="1"/>
</dbReference>